<dbReference type="Proteomes" id="UP001163603">
    <property type="component" value="Chromosome 3"/>
</dbReference>
<reference evidence="2" key="1">
    <citation type="journal article" date="2023" name="G3 (Bethesda)">
        <title>Genome assembly and association tests identify interacting loci associated with vigor, precocity, and sex in interspecific pistachio rootstocks.</title>
        <authorList>
            <person name="Palmer W."/>
            <person name="Jacygrad E."/>
            <person name="Sagayaradj S."/>
            <person name="Cavanaugh K."/>
            <person name="Han R."/>
            <person name="Bertier L."/>
            <person name="Beede B."/>
            <person name="Kafkas S."/>
            <person name="Golino D."/>
            <person name="Preece J."/>
            <person name="Michelmore R."/>
        </authorList>
    </citation>
    <scope>NUCLEOTIDE SEQUENCE [LARGE SCALE GENOMIC DNA]</scope>
</reference>
<proteinExistence type="predicted"/>
<sequence>MGKRRDRTMAAISNAGRRVKLDLSAEPSGDLGGSSVNDEVGKDTESKELAGLPKSPSSSGGFRQFSSKGLLLYCRVAVVLGTFISDQVGPCHCDILNESLSDMPNFLTSKRVGDFFWNIFLSVRQTQQNPLLLLGQYSDDEIDEESNGQLQQAVVENSAVDDGKQVNGQFGEGNEDKDVNSSEELAAQEVKQQEKDECINSPDTLQKPEVGDTRDSHATASGQSHEELNMAEQTSVAGTSAVQVIGDVSSGWKMVLHEESSQYYYWNIETGETSWEAPQVLVQAAELTFDPKTTNAENTETVVMATHPELTMDVEFDYYSTALTTDGPMAANMISQSRDAYECGPQMNERVEGSESEVLKDENGAAGVSQNELSSSRVMVDALSADGSLTATAPETYLHGSVNNEENKTVIDLSSGLVKQCEGLLDKLKSVEGSKGQLQGHAWVLKYVLEVETRLSDIKSLLSYGSALLPFWQHSERQLKRLEGAINEEIYQLAKSQVDEVMAMHSFCTGDGEDKLLGKGLESQMEENQNNVTFSTPLISDVPSKTDSLTVVEKDLHNGSYEIVDTKKVASPGSPTRQLENGPTVGEPVNGLIGPMVGEPVDGLVLPDKSIPEPGFHAGEDVDMDVDMEVEDAIPAGNTLSSAGDFTSVEQHVQPNPSAELPSLPSEDASFIPPPPDEEWIPPPPPDSEQVPPPPPDEPPEPSYIPTTSYMETGQPLSYTEQYNLPYPDSSFTYYGQTTSEVPTSNFYGNAGGSQVDGPHVPIYYGVAPNTYNETASVMVNPVHSVAYYGLQDGTMPSVSVVSAIESSQEYHESGPMSDNALASDPIGSVDTRSEAVAAVTTDFSVGAENNMGSSGVSSTSTTIQAPASISLKESVSVVSTNAVSSAAATATTSSTTKVQSKVRNKKRTVAVAPSLRSNKKVSSLVDKWKAAKEELNDDEDEPENAYEILEKKRRRAIEEWHAQQIASGEAKDNANFQPLGGDWREKVKRRRAQAAKEAARSPPNTQTDGNRQQPDLVDLSKNLPSGWQAYWDETSKQVYYGNTITSETTWTRPKK</sequence>
<gene>
    <name evidence="1" type="ORF">Pint_03745</name>
</gene>
<name>A0ACC0Z2I0_9ROSI</name>
<comment type="caution">
    <text evidence="1">The sequence shown here is derived from an EMBL/GenBank/DDBJ whole genome shotgun (WGS) entry which is preliminary data.</text>
</comment>
<keyword evidence="2" id="KW-1185">Reference proteome</keyword>
<evidence type="ECO:0000313" key="2">
    <source>
        <dbReference type="Proteomes" id="UP001163603"/>
    </source>
</evidence>
<organism evidence="1 2">
    <name type="scientific">Pistacia integerrima</name>
    <dbReference type="NCBI Taxonomy" id="434235"/>
    <lineage>
        <taxon>Eukaryota</taxon>
        <taxon>Viridiplantae</taxon>
        <taxon>Streptophyta</taxon>
        <taxon>Embryophyta</taxon>
        <taxon>Tracheophyta</taxon>
        <taxon>Spermatophyta</taxon>
        <taxon>Magnoliopsida</taxon>
        <taxon>eudicotyledons</taxon>
        <taxon>Gunneridae</taxon>
        <taxon>Pentapetalae</taxon>
        <taxon>rosids</taxon>
        <taxon>malvids</taxon>
        <taxon>Sapindales</taxon>
        <taxon>Anacardiaceae</taxon>
        <taxon>Pistacia</taxon>
    </lineage>
</organism>
<accession>A0ACC0Z2I0</accession>
<protein>
    <submittedName>
        <fullName evidence="1">Uncharacterized protein</fullName>
    </submittedName>
</protein>
<evidence type="ECO:0000313" key="1">
    <source>
        <dbReference type="EMBL" id="KAJ0045149.1"/>
    </source>
</evidence>
<dbReference type="EMBL" id="CM047738">
    <property type="protein sequence ID" value="KAJ0045149.1"/>
    <property type="molecule type" value="Genomic_DNA"/>
</dbReference>